<evidence type="ECO:0000313" key="2">
    <source>
        <dbReference type="Proteomes" id="UP001235939"/>
    </source>
</evidence>
<proteinExistence type="predicted"/>
<organism evidence="1 2">
    <name type="scientific">Cordylochernes scorpioides</name>
    <dbReference type="NCBI Taxonomy" id="51811"/>
    <lineage>
        <taxon>Eukaryota</taxon>
        <taxon>Metazoa</taxon>
        <taxon>Ecdysozoa</taxon>
        <taxon>Arthropoda</taxon>
        <taxon>Chelicerata</taxon>
        <taxon>Arachnida</taxon>
        <taxon>Pseudoscorpiones</taxon>
        <taxon>Cheliferoidea</taxon>
        <taxon>Chernetidae</taxon>
        <taxon>Cordylochernes</taxon>
    </lineage>
</organism>
<protein>
    <submittedName>
        <fullName evidence="1">Uncharacterized protein</fullName>
    </submittedName>
</protein>
<accession>A0ABY6KY89</accession>
<reference evidence="1 2" key="1">
    <citation type="submission" date="2022-01" db="EMBL/GenBank/DDBJ databases">
        <title>A chromosomal length assembly of Cordylochernes scorpioides.</title>
        <authorList>
            <person name="Zeh D."/>
            <person name="Zeh J."/>
        </authorList>
    </citation>
    <scope>NUCLEOTIDE SEQUENCE [LARGE SCALE GENOMIC DNA]</scope>
    <source>
        <strain evidence="1">IN4F17</strain>
        <tissue evidence="1">Whole Body</tissue>
    </source>
</reference>
<name>A0ABY6KY89_9ARAC</name>
<sequence>MDHKRMICPLGEARIPQVSSQKSNVKIPALASITTEAASPLAAFNHPAPEAVPAQMTLDLASLECGVGPWTLPAWSVGLDLGPCHLGVVGRTLDLASLECGNLGLGQLGVVGRTLNLARLEWFVGPWTWPAWNGWLDLELRQLGVVGWTLDLGSLEWLVGPWTCLAWSVG</sequence>
<keyword evidence="2" id="KW-1185">Reference proteome</keyword>
<evidence type="ECO:0000313" key="1">
    <source>
        <dbReference type="EMBL" id="UYV72857.1"/>
    </source>
</evidence>
<gene>
    <name evidence="1" type="ORF">LAZ67_10001011</name>
</gene>
<dbReference type="EMBL" id="CP092872">
    <property type="protein sequence ID" value="UYV72857.1"/>
    <property type="molecule type" value="Genomic_DNA"/>
</dbReference>
<dbReference type="Proteomes" id="UP001235939">
    <property type="component" value="Chromosome 10"/>
</dbReference>